<feature type="domain" description="Phorbol-ester/DAG-type" evidence="23">
    <location>
        <begin position="244"/>
        <end position="296"/>
    </location>
</feature>
<evidence type="ECO:0000256" key="17">
    <source>
        <dbReference type="ARBA" id="ARBA00022842"/>
    </source>
</evidence>
<evidence type="ECO:0000256" key="5">
    <source>
        <dbReference type="ARBA" id="ARBA00012429"/>
    </source>
</evidence>
<proteinExistence type="inferred from homology"/>
<keyword evidence="15" id="KW-0862">Zinc</keyword>
<organism evidence="24 27">
    <name type="scientific">Hydra vulgaris</name>
    <name type="common">Hydra</name>
    <name type="synonym">Hydra attenuata</name>
    <dbReference type="NCBI Taxonomy" id="6087"/>
    <lineage>
        <taxon>Eukaryota</taxon>
        <taxon>Metazoa</taxon>
        <taxon>Cnidaria</taxon>
        <taxon>Hydrozoa</taxon>
        <taxon>Hydroidolina</taxon>
        <taxon>Anthoathecata</taxon>
        <taxon>Aplanulata</taxon>
        <taxon>Hydridae</taxon>
        <taxon>Hydra</taxon>
    </lineage>
</organism>
<keyword evidence="10" id="KW-0479">Metal-binding</keyword>
<dbReference type="CDD" id="cd20795">
    <property type="entry name" value="C1_PKD_rpt1"/>
    <property type="match status" value="1"/>
</dbReference>
<evidence type="ECO:0000256" key="13">
    <source>
        <dbReference type="ARBA" id="ARBA00022771"/>
    </source>
</evidence>
<dbReference type="InterPro" id="IPR017441">
    <property type="entry name" value="Protein_kinase_ATP_BS"/>
</dbReference>
<dbReference type="InterPro" id="IPR002219">
    <property type="entry name" value="PKC_DAG/PE"/>
</dbReference>
<dbReference type="RefSeq" id="XP_065661830.1">
    <property type="nucleotide sequence ID" value="XM_065805758.1"/>
</dbReference>
<dbReference type="PANTHER" id="PTHR22968:SF24">
    <property type="entry name" value="SERINE_THREONINE-PROTEIN KINASE"/>
    <property type="match status" value="1"/>
</dbReference>
<keyword evidence="12 20" id="KW-0547">Nucleotide-binding</keyword>
<dbReference type="RefSeq" id="XP_065661832.1">
    <property type="nucleotide sequence ID" value="XM_065805760.1"/>
</dbReference>
<dbReference type="InterPro" id="IPR057764">
    <property type="entry name" value="Ubiquitin_PRKD1-3_N"/>
</dbReference>
<evidence type="ECO:0000256" key="14">
    <source>
        <dbReference type="ARBA" id="ARBA00022777"/>
    </source>
</evidence>
<keyword evidence="7" id="KW-0723">Serine/threonine-protein kinase</keyword>
<evidence type="ECO:0000256" key="7">
    <source>
        <dbReference type="ARBA" id="ARBA00022527"/>
    </source>
</evidence>
<dbReference type="SMART" id="SM00109">
    <property type="entry name" value="C1"/>
    <property type="match status" value="2"/>
</dbReference>
<gene>
    <name evidence="25 26 27" type="primary">LOC100198141</name>
</gene>
<keyword evidence="16 20" id="KW-0067">ATP-binding</keyword>
<dbReference type="GeneID" id="100198141"/>
<dbReference type="PROSITE" id="PS50011">
    <property type="entry name" value="PROTEIN_KINASE_DOM"/>
    <property type="match status" value="1"/>
</dbReference>
<dbReference type="InterPro" id="IPR000719">
    <property type="entry name" value="Prot_kinase_dom"/>
</dbReference>
<dbReference type="SUPFAM" id="SSF56112">
    <property type="entry name" value="Protein kinase-like (PK-like)"/>
    <property type="match status" value="1"/>
</dbReference>
<protein>
    <recommendedName>
        <fullName evidence="5">protein kinase C</fullName>
        <ecNumber evidence="5">2.7.11.13</ecNumber>
    </recommendedName>
</protein>
<evidence type="ECO:0000256" key="15">
    <source>
        <dbReference type="ARBA" id="ARBA00022833"/>
    </source>
</evidence>
<comment type="catalytic activity">
    <reaction evidence="19">
        <text>L-threonyl-[protein] + ATP = O-phospho-L-threonyl-[protein] + ADP + H(+)</text>
        <dbReference type="Rhea" id="RHEA:46608"/>
        <dbReference type="Rhea" id="RHEA-COMP:11060"/>
        <dbReference type="Rhea" id="RHEA-COMP:11605"/>
        <dbReference type="ChEBI" id="CHEBI:15378"/>
        <dbReference type="ChEBI" id="CHEBI:30013"/>
        <dbReference type="ChEBI" id="CHEBI:30616"/>
        <dbReference type="ChEBI" id="CHEBI:61977"/>
        <dbReference type="ChEBI" id="CHEBI:456216"/>
        <dbReference type="EC" id="2.7.11.13"/>
    </reaction>
</comment>
<evidence type="ECO:0000256" key="1">
    <source>
        <dbReference type="ARBA" id="ARBA00001946"/>
    </source>
</evidence>
<keyword evidence="8" id="KW-0597">Phosphoprotein</keyword>
<dbReference type="PROSITE" id="PS00479">
    <property type="entry name" value="ZF_DAG_PE_1"/>
    <property type="match status" value="1"/>
</dbReference>
<evidence type="ECO:0000259" key="22">
    <source>
        <dbReference type="PROSITE" id="PS50011"/>
    </source>
</evidence>
<keyword evidence="13" id="KW-0863">Zinc-finger</keyword>
<keyword evidence="11" id="KW-0677">Repeat</keyword>
<sequence>MSSLNSHKKDSIDSYEYQENNNSNNVDKELVFKFGIDRESVVYEGYDLANLKELAAVFIQSKYPNCTKPGIVDSIMLFRHDYHLSNSLELVQSVNILNNNDTLEIVLKDSFSLDDSSVRSHMLYVYSYKSPTFCDHCGVMLFGLVRQGLKCEGCGGNFHKKCAFKIPNDCSAEKPLVNGSSYGTSTAPRRMSEQWTSLSNDGDISLFSLSSTTTIQRQRRNTWSAFAGGRPPDIDRLVNKLEIPHTFVIHSYCRPTVCHVCKKLLKGLFRQGYQCKDCKFNCHRDKKCLENAPRNCLGDCINEKENAPVNNDADITDNDHNTEPDVEESIVKIELTETSSIQIPLQRIAMSVGHRKTRGSKILKSAWMIHYTESDQVKNVHYWRLDTKSLCFYVSESTTEFVKEILLSEILAVDSNMESMRCNQGGDYLFVLKTRTEIYYCGERDHYDPNGTVFPNDPKSGKGTRIGISWAEEIKSAFHSVSGNQKTLTTLQVEFSEDKLEKETELNGEWDISQVYQIFPDEILGSGQFGIVYGGVHRTSGKDVAIKVIDKHRLPTKEERGLKNEVIILENINYPGVVNLERMFETAEKIFVVMQKMKGDMLELILSSPNGRLTEKQTKFICYQILTALHFLHEINIVHCDLKPENVLLSGVSSKGGFPQIKLCDFGFSRIIGRESFRRSKVGTPAYLPPEVLNNRKYNRSLDMWSIGVIIYVSVSGTFPFNEDEEITDQIKNAAFMYPIYPWGGISKECQDLINQLLQVKIKSRLTCKQALLHAWMQDYDIYTELRSLETLVGIRYITHESDDAAWARYLQSKLFSVESIDEETNPNISYL</sequence>
<dbReference type="InterPro" id="IPR011009">
    <property type="entry name" value="Kinase-like_dom_sf"/>
</dbReference>
<dbReference type="InterPro" id="IPR008271">
    <property type="entry name" value="Ser/Thr_kinase_AS"/>
</dbReference>
<dbReference type="PROSITE" id="PS50081">
    <property type="entry name" value="ZF_DAG_PE_2"/>
    <property type="match status" value="2"/>
</dbReference>
<dbReference type="Pfam" id="PF00130">
    <property type="entry name" value="C1_1"/>
    <property type="match status" value="2"/>
</dbReference>
<evidence type="ECO:0000256" key="16">
    <source>
        <dbReference type="ARBA" id="ARBA00022840"/>
    </source>
</evidence>
<dbReference type="Gene3D" id="2.30.29.30">
    <property type="entry name" value="Pleckstrin-homology domain (PH domain)/Phosphotyrosine-binding domain (PTB)"/>
    <property type="match status" value="1"/>
</dbReference>
<dbReference type="PRINTS" id="PR00008">
    <property type="entry name" value="DAGPEDOMAIN"/>
</dbReference>
<dbReference type="Gene3D" id="3.30.60.20">
    <property type="match status" value="2"/>
</dbReference>
<evidence type="ECO:0000313" key="26">
    <source>
        <dbReference type="RefSeq" id="XP_065661831.1"/>
    </source>
</evidence>
<evidence type="ECO:0000256" key="9">
    <source>
        <dbReference type="ARBA" id="ARBA00022679"/>
    </source>
</evidence>
<name>A0ABM4CJA5_HYDVU</name>
<dbReference type="PROSITE" id="PS00108">
    <property type="entry name" value="PROTEIN_KINASE_ST"/>
    <property type="match status" value="1"/>
</dbReference>
<dbReference type="InterPro" id="IPR011993">
    <property type="entry name" value="PH-like_dom_sf"/>
</dbReference>
<dbReference type="RefSeq" id="XP_065661831.1">
    <property type="nucleotide sequence ID" value="XM_065805759.1"/>
</dbReference>
<keyword evidence="14 25" id="KW-0418">Kinase</keyword>
<dbReference type="PANTHER" id="PTHR22968">
    <property type="entry name" value="PROTEIN KINASE C, MU"/>
    <property type="match status" value="1"/>
</dbReference>
<evidence type="ECO:0000256" key="8">
    <source>
        <dbReference type="ARBA" id="ARBA00022553"/>
    </source>
</evidence>
<dbReference type="Gene3D" id="1.10.510.10">
    <property type="entry name" value="Transferase(Phosphotransferase) domain 1"/>
    <property type="match status" value="1"/>
</dbReference>
<evidence type="ECO:0000259" key="23">
    <source>
        <dbReference type="PROSITE" id="PS50081"/>
    </source>
</evidence>
<evidence type="ECO:0000313" key="25">
    <source>
        <dbReference type="RefSeq" id="XP_065661830.1"/>
    </source>
</evidence>
<keyword evidence="17" id="KW-0460">Magnesium</keyword>
<dbReference type="Proteomes" id="UP001652625">
    <property type="component" value="Chromosome 09"/>
</dbReference>
<dbReference type="InterPro" id="IPR046349">
    <property type="entry name" value="C1-like_sf"/>
</dbReference>
<dbReference type="PROSITE" id="PS00107">
    <property type="entry name" value="PROTEIN_KINASE_ATP"/>
    <property type="match status" value="1"/>
</dbReference>
<comment type="cofactor">
    <cofactor evidence="1">
        <name>Mg(2+)</name>
        <dbReference type="ChEBI" id="CHEBI:18420"/>
    </cofactor>
</comment>
<dbReference type="SMART" id="SM00220">
    <property type="entry name" value="S_TKc"/>
    <property type="match status" value="1"/>
</dbReference>
<dbReference type="SUPFAM" id="SSF57889">
    <property type="entry name" value="Cysteine-rich domain"/>
    <property type="match status" value="2"/>
</dbReference>
<accession>A0ABM4CJA5</accession>
<keyword evidence="9" id="KW-0808">Transferase</keyword>
<evidence type="ECO:0000256" key="2">
    <source>
        <dbReference type="ARBA" id="ARBA00004370"/>
    </source>
</evidence>
<dbReference type="EC" id="2.7.11.13" evidence="5"/>
<feature type="domain" description="Phorbol-ester/DAG-type" evidence="23">
    <location>
        <begin position="120"/>
        <end position="170"/>
    </location>
</feature>
<evidence type="ECO:0000256" key="18">
    <source>
        <dbReference type="ARBA" id="ARBA00023136"/>
    </source>
</evidence>
<feature type="binding site" evidence="20">
    <location>
        <position position="547"/>
    </location>
    <ligand>
        <name>ATP</name>
        <dbReference type="ChEBI" id="CHEBI:30616"/>
    </ligand>
</feature>
<evidence type="ECO:0000256" key="19">
    <source>
        <dbReference type="ARBA" id="ARBA00047272"/>
    </source>
</evidence>
<dbReference type="InterPro" id="IPR020454">
    <property type="entry name" value="DAG/PE-bd"/>
</dbReference>
<evidence type="ECO:0000256" key="20">
    <source>
        <dbReference type="PROSITE-ProRule" id="PRU10141"/>
    </source>
</evidence>
<comment type="subcellular location">
    <subcellularLocation>
        <location evidence="3">Cytoplasm</location>
    </subcellularLocation>
    <subcellularLocation>
        <location evidence="2">Membrane</location>
    </subcellularLocation>
</comment>
<dbReference type="GO" id="GO:0016301">
    <property type="term" value="F:kinase activity"/>
    <property type="evidence" value="ECO:0007669"/>
    <property type="project" value="UniProtKB-KW"/>
</dbReference>
<keyword evidence="6" id="KW-0963">Cytoplasm</keyword>
<keyword evidence="24" id="KW-1185">Reference proteome</keyword>
<evidence type="ECO:0000256" key="4">
    <source>
        <dbReference type="ARBA" id="ARBA00008582"/>
    </source>
</evidence>
<comment type="similarity">
    <text evidence="4">Belongs to the protein kinase superfamily. CAMK Ser/Thr protein kinase family. PKD subfamily.</text>
</comment>
<feature type="domain" description="Protein kinase" evidence="22">
    <location>
        <begin position="518"/>
        <end position="777"/>
    </location>
</feature>
<reference evidence="25 26" key="1">
    <citation type="submission" date="2025-05" db="UniProtKB">
        <authorList>
            <consortium name="RefSeq"/>
        </authorList>
    </citation>
    <scope>IDENTIFICATION</scope>
</reference>
<evidence type="ECO:0000256" key="6">
    <source>
        <dbReference type="ARBA" id="ARBA00022490"/>
    </source>
</evidence>
<feature type="region of interest" description="Disordered" evidence="21">
    <location>
        <begin position="1"/>
        <end position="20"/>
    </location>
</feature>
<evidence type="ECO:0000256" key="12">
    <source>
        <dbReference type="ARBA" id="ARBA00022741"/>
    </source>
</evidence>
<evidence type="ECO:0000256" key="3">
    <source>
        <dbReference type="ARBA" id="ARBA00004496"/>
    </source>
</evidence>
<evidence type="ECO:0000256" key="21">
    <source>
        <dbReference type="SAM" id="MobiDB-lite"/>
    </source>
</evidence>
<evidence type="ECO:0000313" key="27">
    <source>
        <dbReference type="RefSeq" id="XP_065661832.1"/>
    </source>
</evidence>
<evidence type="ECO:0000313" key="24">
    <source>
        <dbReference type="Proteomes" id="UP001652625"/>
    </source>
</evidence>
<dbReference type="CDD" id="cd01239">
    <property type="entry name" value="PH_PKD"/>
    <property type="match status" value="1"/>
</dbReference>
<dbReference type="SUPFAM" id="SSF50729">
    <property type="entry name" value="PH domain-like"/>
    <property type="match status" value="1"/>
</dbReference>
<dbReference type="Pfam" id="PF00069">
    <property type="entry name" value="Pkinase"/>
    <property type="match status" value="1"/>
</dbReference>
<evidence type="ECO:0000256" key="11">
    <source>
        <dbReference type="ARBA" id="ARBA00022737"/>
    </source>
</evidence>
<keyword evidence="18" id="KW-0472">Membrane</keyword>
<dbReference type="Pfam" id="PF25525">
    <property type="entry name" value="Ubiquitin_PRKD1_N"/>
    <property type="match status" value="1"/>
</dbReference>
<evidence type="ECO:0000256" key="10">
    <source>
        <dbReference type="ARBA" id="ARBA00022723"/>
    </source>
</evidence>